<feature type="domain" description="Glycosyl transferase family 51" evidence="28">
    <location>
        <begin position="56"/>
        <end position="231"/>
    </location>
</feature>
<dbReference type="Pfam" id="PF17092">
    <property type="entry name" value="PCB_OB"/>
    <property type="match status" value="1"/>
</dbReference>
<protein>
    <recommendedName>
        <fullName evidence="7">Penicillin-binding protein 1A</fullName>
        <ecNumber evidence="25">2.4.99.28</ecNumber>
        <ecNumber evidence="6">3.4.16.4</ecNumber>
    </recommendedName>
</protein>
<evidence type="ECO:0000256" key="24">
    <source>
        <dbReference type="ARBA" id="ARBA00034000"/>
    </source>
</evidence>
<evidence type="ECO:0000313" key="30">
    <source>
        <dbReference type="EMBL" id="MFB9886404.1"/>
    </source>
</evidence>
<comment type="function">
    <text evidence="1">Cell wall formation. Synthesis of cross-linked peptidoglycan from the lipid intermediates. The enzyme has a penicillin-insensitive transglycosylase N-terminal domain (formation of linear glycan strands) and a penicillin-sensitive transpeptidase C-terminal domain (cross-linking of the peptide subunits).</text>
</comment>
<gene>
    <name evidence="30" type="ORF">ACFFLH_08285</name>
</gene>
<accession>A0ABV5ZAV0</accession>
<dbReference type="InterPro" id="IPR001460">
    <property type="entry name" value="PCN-bd_Tpept"/>
</dbReference>
<comment type="pathway">
    <text evidence="3">Cell wall biogenesis; peptidoglycan biosynthesis.</text>
</comment>
<keyword evidence="20" id="KW-0472">Membrane</keyword>
<dbReference type="Proteomes" id="UP001589628">
    <property type="component" value="Unassembled WGS sequence"/>
</dbReference>
<name>A0ABV5ZAV0_9GAMM</name>
<dbReference type="InterPro" id="IPR031376">
    <property type="entry name" value="PCB_OB"/>
</dbReference>
<dbReference type="Gene3D" id="1.10.3810.10">
    <property type="entry name" value="Biosynthetic peptidoglycan transglycosylase-like"/>
    <property type="match status" value="1"/>
</dbReference>
<dbReference type="PANTHER" id="PTHR32282:SF27">
    <property type="entry name" value="PENICILLIN-BINDING PROTEIN 1A"/>
    <property type="match status" value="1"/>
</dbReference>
<evidence type="ECO:0000256" key="19">
    <source>
        <dbReference type="ARBA" id="ARBA00022989"/>
    </source>
</evidence>
<evidence type="ECO:0000256" key="25">
    <source>
        <dbReference type="ARBA" id="ARBA00044770"/>
    </source>
</evidence>
<evidence type="ECO:0000259" key="27">
    <source>
        <dbReference type="Pfam" id="PF00905"/>
    </source>
</evidence>
<keyword evidence="13" id="KW-0808">Transferase</keyword>
<dbReference type="EC" id="3.4.16.4" evidence="6"/>
<dbReference type="RefSeq" id="WP_027311858.1">
    <property type="nucleotide sequence ID" value="NZ_JBHLZN010000002.1"/>
</dbReference>
<evidence type="ECO:0000256" key="13">
    <source>
        <dbReference type="ARBA" id="ARBA00022679"/>
    </source>
</evidence>
<keyword evidence="18" id="KW-0573">Peptidoglycan synthesis</keyword>
<evidence type="ECO:0000256" key="9">
    <source>
        <dbReference type="ARBA" id="ARBA00022519"/>
    </source>
</evidence>
<evidence type="ECO:0000256" key="12">
    <source>
        <dbReference type="ARBA" id="ARBA00022676"/>
    </source>
</evidence>
<feature type="domain" description="Penicillin-binding protein transpeptidase" evidence="27">
    <location>
        <begin position="425"/>
        <end position="696"/>
    </location>
</feature>
<keyword evidence="14" id="KW-0812">Transmembrane</keyword>
<dbReference type="NCBIfam" id="TIGR02074">
    <property type="entry name" value="PBP_1a_fam"/>
    <property type="match status" value="1"/>
</dbReference>
<keyword evidence="31" id="KW-1185">Reference proteome</keyword>
<keyword evidence="8" id="KW-1003">Cell membrane</keyword>
<evidence type="ECO:0000256" key="11">
    <source>
        <dbReference type="ARBA" id="ARBA00022670"/>
    </source>
</evidence>
<evidence type="ECO:0000256" key="2">
    <source>
        <dbReference type="ARBA" id="ARBA00004249"/>
    </source>
</evidence>
<dbReference type="InterPro" id="IPR012338">
    <property type="entry name" value="Beta-lactam/transpept-like"/>
</dbReference>
<comment type="caution">
    <text evidence="30">The sequence shown here is derived from an EMBL/GenBank/DDBJ whole genome shotgun (WGS) entry which is preliminary data.</text>
</comment>
<evidence type="ECO:0000256" key="18">
    <source>
        <dbReference type="ARBA" id="ARBA00022984"/>
    </source>
</evidence>
<dbReference type="EMBL" id="JBHLZN010000002">
    <property type="protein sequence ID" value="MFB9886404.1"/>
    <property type="molecule type" value="Genomic_DNA"/>
</dbReference>
<evidence type="ECO:0000256" key="22">
    <source>
        <dbReference type="ARBA" id="ARBA00023268"/>
    </source>
</evidence>
<keyword evidence="11" id="KW-0645">Protease</keyword>
<evidence type="ECO:0000256" key="1">
    <source>
        <dbReference type="ARBA" id="ARBA00002624"/>
    </source>
</evidence>
<evidence type="ECO:0000256" key="10">
    <source>
        <dbReference type="ARBA" id="ARBA00022645"/>
    </source>
</evidence>
<proteinExistence type="inferred from homology"/>
<keyword evidence="9" id="KW-0997">Cell inner membrane</keyword>
<evidence type="ECO:0000256" key="20">
    <source>
        <dbReference type="ARBA" id="ARBA00023136"/>
    </source>
</evidence>
<evidence type="ECO:0000256" key="3">
    <source>
        <dbReference type="ARBA" id="ARBA00004752"/>
    </source>
</evidence>
<keyword evidence="10" id="KW-0121">Carboxypeptidase</keyword>
<evidence type="ECO:0000256" key="4">
    <source>
        <dbReference type="ARBA" id="ARBA00007090"/>
    </source>
</evidence>
<evidence type="ECO:0000256" key="5">
    <source>
        <dbReference type="ARBA" id="ARBA00007739"/>
    </source>
</evidence>
<dbReference type="InterPro" id="IPR023346">
    <property type="entry name" value="Lysozyme-like_dom_sf"/>
</dbReference>
<dbReference type="Pfam" id="PF00905">
    <property type="entry name" value="Transpeptidase"/>
    <property type="match status" value="1"/>
</dbReference>
<dbReference type="InterPro" id="IPR001264">
    <property type="entry name" value="Glyco_trans_51"/>
</dbReference>
<evidence type="ECO:0000256" key="14">
    <source>
        <dbReference type="ARBA" id="ARBA00022692"/>
    </source>
</evidence>
<feature type="domain" description="Penicillin-binding protein OB-like" evidence="29">
    <location>
        <begin position="317"/>
        <end position="423"/>
    </location>
</feature>
<evidence type="ECO:0000256" key="6">
    <source>
        <dbReference type="ARBA" id="ARBA00012448"/>
    </source>
</evidence>
<dbReference type="EC" id="2.4.99.28" evidence="25"/>
<keyword evidence="15" id="KW-0378">Hydrolase</keyword>
<keyword evidence="17" id="KW-0735">Signal-anchor</keyword>
<dbReference type="Gene3D" id="3.40.710.10">
    <property type="entry name" value="DD-peptidase/beta-lactamase superfamily"/>
    <property type="match status" value="2"/>
</dbReference>
<keyword evidence="21" id="KW-0046">Antibiotic resistance</keyword>
<evidence type="ECO:0000259" key="28">
    <source>
        <dbReference type="Pfam" id="PF00912"/>
    </source>
</evidence>
<dbReference type="PANTHER" id="PTHR32282">
    <property type="entry name" value="BINDING PROTEIN TRANSPEPTIDASE, PUTATIVE-RELATED"/>
    <property type="match status" value="1"/>
</dbReference>
<comment type="similarity">
    <text evidence="4">In the C-terminal section; belongs to the transpeptidase family.</text>
</comment>
<comment type="catalytic activity">
    <reaction evidence="26">
        <text>[GlcNAc-(1-&gt;4)-Mur2Ac(oyl-L-Ala-gamma-D-Glu-L-Lys-D-Ala-D-Ala)](n)-di-trans,octa-cis-undecaprenyl diphosphate + beta-D-GlcNAc-(1-&gt;4)-Mur2Ac(oyl-L-Ala-gamma-D-Glu-L-Lys-D-Ala-D-Ala)-di-trans,octa-cis-undecaprenyl diphosphate = [GlcNAc-(1-&gt;4)-Mur2Ac(oyl-L-Ala-gamma-D-Glu-L-Lys-D-Ala-D-Ala)](n+1)-di-trans,octa-cis-undecaprenyl diphosphate + di-trans,octa-cis-undecaprenyl diphosphate + H(+)</text>
        <dbReference type="Rhea" id="RHEA:23708"/>
        <dbReference type="Rhea" id="RHEA-COMP:9602"/>
        <dbReference type="Rhea" id="RHEA-COMP:9603"/>
        <dbReference type="ChEBI" id="CHEBI:15378"/>
        <dbReference type="ChEBI" id="CHEBI:58405"/>
        <dbReference type="ChEBI" id="CHEBI:60033"/>
        <dbReference type="ChEBI" id="CHEBI:78435"/>
        <dbReference type="EC" id="2.4.99.28"/>
    </reaction>
</comment>
<evidence type="ECO:0000256" key="16">
    <source>
        <dbReference type="ARBA" id="ARBA00022960"/>
    </source>
</evidence>
<dbReference type="InterPro" id="IPR036950">
    <property type="entry name" value="PBP_transglycosylase"/>
</dbReference>
<dbReference type="Pfam" id="PF00912">
    <property type="entry name" value="Transgly"/>
    <property type="match status" value="1"/>
</dbReference>
<keyword evidence="23" id="KW-0961">Cell wall biogenesis/degradation</keyword>
<dbReference type="InterPro" id="IPR050396">
    <property type="entry name" value="Glycosyltr_51/Transpeptidase"/>
</dbReference>
<dbReference type="SUPFAM" id="SSF56601">
    <property type="entry name" value="beta-lactamase/transpeptidase-like"/>
    <property type="match status" value="1"/>
</dbReference>
<evidence type="ECO:0000256" key="7">
    <source>
        <dbReference type="ARBA" id="ARBA00018638"/>
    </source>
</evidence>
<dbReference type="SUPFAM" id="SSF53955">
    <property type="entry name" value="Lysozyme-like"/>
    <property type="match status" value="1"/>
</dbReference>
<reference evidence="30 31" key="1">
    <citation type="submission" date="2024-09" db="EMBL/GenBank/DDBJ databases">
        <authorList>
            <person name="Sun Q."/>
            <person name="Mori K."/>
        </authorList>
    </citation>
    <scope>NUCLEOTIDE SEQUENCE [LARGE SCALE GENOMIC DNA]</scope>
    <source>
        <strain evidence="30 31">ATCC 51285</strain>
    </source>
</reference>
<evidence type="ECO:0000313" key="31">
    <source>
        <dbReference type="Proteomes" id="UP001589628"/>
    </source>
</evidence>
<sequence length="790" mass="88359">MLKALIRWFFWLGLFLTLGIAVAAIAMYQHFAPQLPDVETLRTIQLQTPLRIYSADGKLIGEFGEKRRTPISYEQIPPLFIKALYAAEDSRFESHNGIDVKGLSRAALQLIQSGSIQTGGSTITQQVAKNYFLTRERTFSRKFAEILLALDMEQKLSKNEIMELYVNKIYLGNRAYGIEAAAQVYYGKSINELTLAQLAMIAGLPKAPSAYNPIANPERAMVRRDWILGRMLELSYIDDVSYEAAVKEPNSARFHGLQPELDAPYVAEMVRTELIDKVPDLYEAGYHVYTTVDSRLQNTAQSALANGLLEYEERHGYRGPEQHWQIDPADFSSHLNKLKEIPTYFELKPALVTLVTDREIEFRLANGEHHTMSWKGMEWARKHINVDSLGPKPQRPSDILQIGDVIRVRVQDQRWHLSQLPVVQGALVSLHPDSGAILALSGGFNFYHSNFNRATQARRQPGSNLKPFIYAAALEKGFTPASIINDAPVVYDDPSMDQAWRPENSGGKFFGPTRMREALYHSRNLVSIRLLRAIGLQDGISYLARFGFDPANLPRGLSLALGTASITPLELATGYAALANGGYKVSPYLIERVEDVNDQVLMQTEAARVCHSDCPTNTDNNDGNSQFKVAERIMDERANFLLTDMLMDVIRKGTGRKAQALQRSDLAGKTGTTNDQVDAWFSGYNPDVVTSVWVGYDQPSTLGKREFGAAAALPVWMDYMAVALENKPERVRPQPAGLVSVRIDPNTGERALPNQDDAIFELFPVELEPKPLQLNAQGEVVKPIRPEDLF</sequence>
<comment type="similarity">
    <text evidence="5">In the N-terminal section; belongs to the glycosyltransferase 51 family.</text>
</comment>
<evidence type="ECO:0000256" key="17">
    <source>
        <dbReference type="ARBA" id="ARBA00022968"/>
    </source>
</evidence>
<keyword evidence="19" id="KW-1133">Transmembrane helix</keyword>
<evidence type="ECO:0000256" key="15">
    <source>
        <dbReference type="ARBA" id="ARBA00022801"/>
    </source>
</evidence>
<evidence type="ECO:0000256" key="23">
    <source>
        <dbReference type="ARBA" id="ARBA00023316"/>
    </source>
</evidence>
<keyword evidence="16" id="KW-0133">Cell shape</keyword>
<keyword evidence="12" id="KW-0328">Glycosyltransferase</keyword>
<evidence type="ECO:0000256" key="26">
    <source>
        <dbReference type="ARBA" id="ARBA00049902"/>
    </source>
</evidence>
<evidence type="ECO:0000259" key="29">
    <source>
        <dbReference type="Pfam" id="PF17092"/>
    </source>
</evidence>
<organism evidence="30 31">
    <name type="scientific">Balneatrix alpica</name>
    <dbReference type="NCBI Taxonomy" id="75684"/>
    <lineage>
        <taxon>Bacteria</taxon>
        <taxon>Pseudomonadati</taxon>
        <taxon>Pseudomonadota</taxon>
        <taxon>Gammaproteobacteria</taxon>
        <taxon>Oceanospirillales</taxon>
        <taxon>Balneatrichaceae</taxon>
        <taxon>Balneatrix</taxon>
    </lineage>
</organism>
<comment type="subcellular location">
    <subcellularLocation>
        <location evidence="2">Cell inner membrane</location>
        <topology evidence="2">Single-pass type II membrane protein</topology>
    </subcellularLocation>
</comment>
<comment type="catalytic activity">
    <reaction evidence="24">
        <text>Preferential cleavage: (Ac)2-L-Lys-D-Ala-|-D-Ala. Also transpeptidation of peptidyl-alanyl moieties that are N-acyl substituents of D-alanine.</text>
        <dbReference type="EC" id="3.4.16.4"/>
    </reaction>
</comment>
<evidence type="ECO:0000256" key="21">
    <source>
        <dbReference type="ARBA" id="ARBA00023251"/>
    </source>
</evidence>
<evidence type="ECO:0000256" key="8">
    <source>
        <dbReference type="ARBA" id="ARBA00022475"/>
    </source>
</evidence>
<keyword evidence="22" id="KW-0511">Multifunctional enzyme</keyword>